<dbReference type="AlphaFoldDB" id="A0ABD3NV93"/>
<gene>
    <name evidence="2" type="ORF">HJC23_007481</name>
</gene>
<feature type="compositionally biased region" description="Basic and acidic residues" evidence="1">
    <location>
        <begin position="200"/>
        <end position="210"/>
    </location>
</feature>
<dbReference type="Proteomes" id="UP001516023">
    <property type="component" value="Unassembled WGS sequence"/>
</dbReference>
<feature type="compositionally biased region" description="Polar residues" evidence="1">
    <location>
        <begin position="51"/>
        <end position="67"/>
    </location>
</feature>
<accession>A0ABD3NV93</accession>
<feature type="compositionally biased region" description="Acidic residues" evidence="1">
    <location>
        <begin position="178"/>
        <end position="188"/>
    </location>
</feature>
<sequence length="390" mass="43365">MLLCQITFPRTATATEKNDVSLSVNSLSFDDFILPNKVASKDPSLAFRPHLTQTKPSPPSNNSTIMPQANPPGAKKKKKGRAPKHQNTFAFRHNPKSKKTEKILSSPNVGVCRRCHDKIEWRKKYRKYKPRTQPGKCNICFQKNVMAAYHTICTKCAGGDVAIAAMEKYQSGPKDETTKEEEEEEGMDGDLTVSNNNVDDVTRDENKDDPSVSNDCPQSTTDISTSKGESNTSIIKPQTNSRKIRVCAMCTHEPALSKYDNLEGEGVDELITQIQELEDTLESGIDATDGHKLTLREVKGVERQLDKLRLEIKEKGKKNKKKVTETEAGEVGESESDNEGDSDDDDSEQSDEDNDDPNDPFLLAVGGKDKLLVGEEYQKMLLAKEQQKKG</sequence>
<feature type="region of interest" description="Disordered" evidence="1">
    <location>
        <begin position="170"/>
        <end position="237"/>
    </location>
</feature>
<feature type="region of interest" description="Disordered" evidence="1">
    <location>
        <begin position="311"/>
        <end position="367"/>
    </location>
</feature>
<comment type="caution">
    <text evidence="2">The sequence shown here is derived from an EMBL/GenBank/DDBJ whole genome shotgun (WGS) entry which is preliminary data.</text>
</comment>
<name>A0ABD3NV93_9STRA</name>
<dbReference type="InterPro" id="IPR019351">
    <property type="entry name" value="DUF2039"/>
</dbReference>
<evidence type="ECO:0000313" key="3">
    <source>
        <dbReference type="Proteomes" id="UP001516023"/>
    </source>
</evidence>
<organism evidence="2 3">
    <name type="scientific">Cyclotella cryptica</name>
    <dbReference type="NCBI Taxonomy" id="29204"/>
    <lineage>
        <taxon>Eukaryota</taxon>
        <taxon>Sar</taxon>
        <taxon>Stramenopiles</taxon>
        <taxon>Ochrophyta</taxon>
        <taxon>Bacillariophyta</taxon>
        <taxon>Coscinodiscophyceae</taxon>
        <taxon>Thalassiosirophycidae</taxon>
        <taxon>Stephanodiscales</taxon>
        <taxon>Stephanodiscaceae</taxon>
        <taxon>Cyclotella</taxon>
    </lineage>
</organism>
<proteinExistence type="predicted"/>
<keyword evidence="3" id="KW-1185">Reference proteome</keyword>
<protein>
    <submittedName>
        <fullName evidence="2">Uncharacterized protein</fullName>
    </submittedName>
</protein>
<evidence type="ECO:0000256" key="1">
    <source>
        <dbReference type="SAM" id="MobiDB-lite"/>
    </source>
</evidence>
<reference evidence="2 3" key="1">
    <citation type="journal article" date="2020" name="G3 (Bethesda)">
        <title>Improved Reference Genome for Cyclotella cryptica CCMP332, a Model for Cell Wall Morphogenesis, Salinity Adaptation, and Lipid Production in Diatoms (Bacillariophyta).</title>
        <authorList>
            <person name="Roberts W.R."/>
            <person name="Downey K.M."/>
            <person name="Ruck E.C."/>
            <person name="Traller J.C."/>
            <person name="Alverson A.J."/>
        </authorList>
    </citation>
    <scope>NUCLEOTIDE SEQUENCE [LARGE SCALE GENOMIC DNA]</scope>
    <source>
        <strain evidence="2 3">CCMP332</strain>
    </source>
</reference>
<feature type="region of interest" description="Disordered" evidence="1">
    <location>
        <begin position="48"/>
        <end position="89"/>
    </location>
</feature>
<feature type="compositionally biased region" description="Basic residues" evidence="1">
    <location>
        <begin position="74"/>
        <end position="84"/>
    </location>
</feature>
<dbReference type="PANTHER" id="PTHR22876">
    <property type="entry name" value="ZGC:101016"/>
    <property type="match status" value="1"/>
</dbReference>
<feature type="compositionally biased region" description="Acidic residues" evidence="1">
    <location>
        <begin position="327"/>
        <end position="358"/>
    </location>
</feature>
<dbReference type="Pfam" id="PF10217">
    <property type="entry name" value="DUF2039"/>
    <property type="match status" value="1"/>
</dbReference>
<evidence type="ECO:0000313" key="2">
    <source>
        <dbReference type="EMBL" id="KAL3779351.1"/>
    </source>
</evidence>
<feature type="compositionally biased region" description="Polar residues" evidence="1">
    <location>
        <begin position="211"/>
        <end position="237"/>
    </location>
</feature>
<dbReference type="EMBL" id="JABMIG020000392">
    <property type="protein sequence ID" value="KAL3779351.1"/>
    <property type="molecule type" value="Genomic_DNA"/>
</dbReference>
<dbReference type="PANTHER" id="PTHR22876:SF5">
    <property type="entry name" value="CHROMOSOME 9 OPEN READING FRAME 85"/>
    <property type="match status" value="1"/>
</dbReference>